<feature type="region of interest" description="Disordered" evidence="4">
    <location>
        <begin position="1"/>
        <end position="31"/>
    </location>
</feature>
<dbReference type="Proteomes" id="UP001054252">
    <property type="component" value="Unassembled WGS sequence"/>
</dbReference>
<evidence type="ECO:0000256" key="3">
    <source>
        <dbReference type="ARBA" id="ARBA00023242"/>
    </source>
</evidence>
<evidence type="ECO:0000259" key="5">
    <source>
        <dbReference type="Pfam" id="PF05678"/>
    </source>
</evidence>
<comment type="caution">
    <text evidence="6">The sequence shown here is derived from an EMBL/GenBank/DDBJ whole genome shotgun (WGS) entry which is preliminary data.</text>
</comment>
<dbReference type="PANTHER" id="PTHR33402:SF19">
    <property type="entry name" value="VQ MOTIF-CONTAINING PROTEIN 11"/>
    <property type="match status" value="1"/>
</dbReference>
<keyword evidence="2" id="KW-0597">Phosphoprotein</keyword>
<reference evidence="6 7" key="1">
    <citation type="journal article" date="2021" name="Commun. Biol.">
        <title>The genome of Shorea leprosula (Dipterocarpaceae) highlights the ecological relevance of drought in aseasonal tropical rainforests.</title>
        <authorList>
            <person name="Ng K.K.S."/>
            <person name="Kobayashi M.J."/>
            <person name="Fawcett J.A."/>
            <person name="Hatakeyama M."/>
            <person name="Paape T."/>
            <person name="Ng C.H."/>
            <person name="Ang C.C."/>
            <person name="Tnah L.H."/>
            <person name="Lee C.T."/>
            <person name="Nishiyama T."/>
            <person name="Sese J."/>
            <person name="O'Brien M.J."/>
            <person name="Copetti D."/>
            <person name="Mohd Noor M.I."/>
            <person name="Ong R.C."/>
            <person name="Putra M."/>
            <person name="Sireger I.Z."/>
            <person name="Indrioko S."/>
            <person name="Kosugi Y."/>
            <person name="Izuno A."/>
            <person name="Isagi Y."/>
            <person name="Lee S.L."/>
            <person name="Shimizu K.K."/>
        </authorList>
    </citation>
    <scope>NUCLEOTIDE SEQUENCE [LARGE SCALE GENOMIC DNA]</scope>
    <source>
        <strain evidence="6">214</strain>
    </source>
</reference>
<protein>
    <recommendedName>
        <fullName evidence="5">VQ domain-containing protein</fullName>
    </recommendedName>
</protein>
<keyword evidence="3" id="KW-0539">Nucleus</keyword>
<evidence type="ECO:0000313" key="6">
    <source>
        <dbReference type="EMBL" id="GKV45460.1"/>
    </source>
</evidence>
<evidence type="ECO:0000256" key="4">
    <source>
        <dbReference type="SAM" id="MobiDB-lite"/>
    </source>
</evidence>
<keyword evidence="7" id="KW-1185">Reference proteome</keyword>
<dbReference type="InterPro" id="IPR039611">
    <property type="entry name" value="VQ_4/11/13/19/31/33"/>
</dbReference>
<feature type="region of interest" description="Disordered" evidence="4">
    <location>
        <begin position="156"/>
        <end position="192"/>
    </location>
</feature>
<proteinExistence type="predicted"/>
<dbReference type="GO" id="GO:0005634">
    <property type="term" value="C:nucleus"/>
    <property type="evidence" value="ECO:0007669"/>
    <property type="project" value="UniProtKB-SubCell"/>
</dbReference>
<evidence type="ECO:0000256" key="2">
    <source>
        <dbReference type="ARBA" id="ARBA00022553"/>
    </source>
</evidence>
<comment type="subcellular location">
    <subcellularLocation>
        <location evidence="1">Nucleus</location>
    </subcellularLocation>
</comment>
<evidence type="ECO:0000256" key="1">
    <source>
        <dbReference type="ARBA" id="ARBA00004123"/>
    </source>
</evidence>
<name>A0AAV5M6L3_9ROSI</name>
<organism evidence="6 7">
    <name type="scientific">Rubroshorea leprosula</name>
    <dbReference type="NCBI Taxonomy" id="152421"/>
    <lineage>
        <taxon>Eukaryota</taxon>
        <taxon>Viridiplantae</taxon>
        <taxon>Streptophyta</taxon>
        <taxon>Embryophyta</taxon>
        <taxon>Tracheophyta</taxon>
        <taxon>Spermatophyta</taxon>
        <taxon>Magnoliopsida</taxon>
        <taxon>eudicotyledons</taxon>
        <taxon>Gunneridae</taxon>
        <taxon>Pentapetalae</taxon>
        <taxon>rosids</taxon>
        <taxon>malvids</taxon>
        <taxon>Malvales</taxon>
        <taxon>Dipterocarpaceae</taxon>
        <taxon>Rubroshorea</taxon>
    </lineage>
</organism>
<evidence type="ECO:0000313" key="7">
    <source>
        <dbReference type="Proteomes" id="UP001054252"/>
    </source>
</evidence>
<dbReference type="EMBL" id="BPVZ01000194">
    <property type="protein sequence ID" value="GKV45460.1"/>
    <property type="molecule type" value="Genomic_DNA"/>
</dbReference>
<accession>A0AAV5M6L3</accession>
<dbReference type="AlphaFoldDB" id="A0AAV5M6L3"/>
<gene>
    <name evidence="6" type="ORF">SLEP1_g52536</name>
</gene>
<dbReference type="Pfam" id="PF05678">
    <property type="entry name" value="VQ"/>
    <property type="match status" value="1"/>
</dbReference>
<dbReference type="InterPro" id="IPR008889">
    <property type="entry name" value="VQ"/>
</dbReference>
<sequence>MLPPLSRSSEKQTTVMHLPEDHTTSSNTTFVQADPSNFRTIVQKLTGARDDPSAAQKFAITHPTRGIPEMGPKKPAFKLQERRRSAKKLEIELFNGDIGKNAEFPELFLVKQRGFMVSPVSPLEFWQRVSPTSGGGSESSTSLVEEEEKAIANKGFYLHPSPKSTPRGAEPPELLHLFPLQSPRDGEDEEQN</sequence>
<feature type="domain" description="VQ" evidence="5">
    <location>
        <begin position="26"/>
        <end position="52"/>
    </location>
</feature>
<dbReference type="PANTHER" id="PTHR33402">
    <property type="entry name" value="VQ MOTIF-CONTAINING PROTEIN 11-LIKE"/>
    <property type="match status" value="1"/>
</dbReference>